<dbReference type="InterPro" id="IPR018203">
    <property type="entry name" value="GDP_dissociation_inhibitor"/>
</dbReference>
<accession>A0A8R7VD20</accession>
<sequence>CPPPSAIACASDFFRIPERQIPFPSPPPTAALLSTPLLPTTAALRADASCSPEPSRQARREAAAMDEEYDVIVLGTGLQECILSGLLSVDGLKVSRRRSVALRPCLAPDPSLPCLGSASLSPLSVPYLASAARGGLDHWSALPGTPGGAALV</sequence>
<reference evidence="2" key="2">
    <citation type="submission" date="2022-06" db="UniProtKB">
        <authorList>
            <consortium name="EnsemblPlants"/>
        </authorList>
    </citation>
    <scope>IDENTIFICATION</scope>
</reference>
<dbReference type="AlphaFoldDB" id="A0A8R7VD20"/>
<organism evidence="2 3">
    <name type="scientific">Triticum urartu</name>
    <name type="common">Red wild einkorn</name>
    <name type="synonym">Crithodium urartu</name>
    <dbReference type="NCBI Taxonomy" id="4572"/>
    <lineage>
        <taxon>Eukaryota</taxon>
        <taxon>Viridiplantae</taxon>
        <taxon>Streptophyta</taxon>
        <taxon>Embryophyta</taxon>
        <taxon>Tracheophyta</taxon>
        <taxon>Spermatophyta</taxon>
        <taxon>Magnoliopsida</taxon>
        <taxon>Liliopsida</taxon>
        <taxon>Poales</taxon>
        <taxon>Poaceae</taxon>
        <taxon>BOP clade</taxon>
        <taxon>Pooideae</taxon>
        <taxon>Triticodae</taxon>
        <taxon>Triticeae</taxon>
        <taxon>Triticinae</taxon>
        <taxon>Triticum</taxon>
    </lineage>
</organism>
<evidence type="ECO:0008006" key="4">
    <source>
        <dbReference type="Google" id="ProtNLM"/>
    </source>
</evidence>
<dbReference type="GO" id="GO:0005092">
    <property type="term" value="F:GDP-dissociation inhibitor activity"/>
    <property type="evidence" value="ECO:0007669"/>
    <property type="project" value="InterPro"/>
</dbReference>
<dbReference type="SUPFAM" id="SSF51905">
    <property type="entry name" value="FAD/NAD(P)-binding domain"/>
    <property type="match status" value="1"/>
</dbReference>
<dbReference type="Gene3D" id="3.50.50.60">
    <property type="entry name" value="FAD/NAD(P)-binding domain"/>
    <property type="match status" value="1"/>
</dbReference>
<dbReference type="InterPro" id="IPR036188">
    <property type="entry name" value="FAD/NAD-bd_sf"/>
</dbReference>
<reference evidence="3" key="1">
    <citation type="journal article" date="2013" name="Nature">
        <title>Draft genome of the wheat A-genome progenitor Triticum urartu.</title>
        <authorList>
            <person name="Ling H.Q."/>
            <person name="Zhao S."/>
            <person name="Liu D."/>
            <person name="Wang J."/>
            <person name="Sun H."/>
            <person name="Zhang C."/>
            <person name="Fan H."/>
            <person name="Li D."/>
            <person name="Dong L."/>
            <person name="Tao Y."/>
            <person name="Gao C."/>
            <person name="Wu H."/>
            <person name="Li Y."/>
            <person name="Cui Y."/>
            <person name="Guo X."/>
            <person name="Zheng S."/>
            <person name="Wang B."/>
            <person name="Yu K."/>
            <person name="Liang Q."/>
            <person name="Yang W."/>
            <person name="Lou X."/>
            <person name="Chen J."/>
            <person name="Feng M."/>
            <person name="Jian J."/>
            <person name="Zhang X."/>
            <person name="Luo G."/>
            <person name="Jiang Y."/>
            <person name="Liu J."/>
            <person name="Wang Z."/>
            <person name="Sha Y."/>
            <person name="Zhang B."/>
            <person name="Wu H."/>
            <person name="Tang D."/>
            <person name="Shen Q."/>
            <person name="Xue P."/>
            <person name="Zou S."/>
            <person name="Wang X."/>
            <person name="Liu X."/>
            <person name="Wang F."/>
            <person name="Yang Y."/>
            <person name="An X."/>
            <person name="Dong Z."/>
            <person name="Zhang K."/>
            <person name="Zhang X."/>
            <person name="Luo M.C."/>
            <person name="Dvorak J."/>
            <person name="Tong Y."/>
            <person name="Wang J."/>
            <person name="Yang H."/>
            <person name="Li Z."/>
            <person name="Wang D."/>
            <person name="Zhang A."/>
            <person name="Wang J."/>
        </authorList>
    </citation>
    <scope>NUCLEOTIDE SEQUENCE</scope>
    <source>
        <strain evidence="3">cv. G1812</strain>
    </source>
</reference>
<evidence type="ECO:0000313" key="2">
    <source>
        <dbReference type="EnsemblPlants" id="TuG1812S0002277200.01.T01.s_cds22108"/>
    </source>
</evidence>
<proteinExistence type="inferred from homology"/>
<dbReference type="EnsemblPlants" id="TuG1812S0002277200.01.T01">
    <property type="protein sequence ID" value="TuG1812S0002277200.01.T01.s_cds22108"/>
    <property type="gene ID" value="TuG1812S0002277200.01"/>
</dbReference>
<evidence type="ECO:0000313" key="3">
    <source>
        <dbReference type="Proteomes" id="UP000015106"/>
    </source>
</evidence>
<keyword evidence="3" id="KW-1185">Reference proteome</keyword>
<comment type="similarity">
    <text evidence="1">Belongs to the Rab GDI family.</text>
</comment>
<dbReference type="GO" id="GO:0007264">
    <property type="term" value="P:small GTPase-mediated signal transduction"/>
    <property type="evidence" value="ECO:0007669"/>
    <property type="project" value="InterPro"/>
</dbReference>
<dbReference type="Proteomes" id="UP000015106">
    <property type="component" value="Unassembled WGS sequence"/>
</dbReference>
<dbReference type="Pfam" id="PF00996">
    <property type="entry name" value="GDI"/>
    <property type="match status" value="1"/>
</dbReference>
<dbReference type="Gramene" id="TuG1812S0002277200.01.T01">
    <property type="protein sequence ID" value="TuG1812S0002277200.01.T01.s_cds22108"/>
    <property type="gene ID" value="TuG1812S0002277200.01"/>
</dbReference>
<evidence type="ECO:0000256" key="1">
    <source>
        <dbReference type="ARBA" id="ARBA00005593"/>
    </source>
</evidence>
<name>A0A8R7VD20_TRIUA</name>
<protein>
    <recommendedName>
        <fullName evidence="4">Guanosine nucleotide diphosphate dissociation inhibitor</fullName>
    </recommendedName>
</protein>